<reference evidence="1 2" key="1">
    <citation type="submission" date="2024-02" db="EMBL/GenBank/DDBJ databases">
        <title>A draft genome for the cacao thread blight pathogen Marasmius crinis-equi.</title>
        <authorList>
            <person name="Cohen S.P."/>
            <person name="Baruah I.K."/>
            <person name="Amoako-Attah I."/>
            <person name="Bukari Y."/>
            <person name="Meinhardt L.W."/>
            <person name="Bailey B.A."/>
        </authorList>
    </citation>
    <scope>NUCLEOTIDE SEQUENCE [LARGE SCALE GENOMIC DNA]</scope>
    <source>
        <strain evidence="1 2">GH-76</strain>
    </source>
</reference>
<keyword evidence="2" id="KW-1185">Reference proteome</keyword>
<dbReference type="EMBL" id="JBAHYK010000239">
    <property type="protein sequence ID" value="KAL0576211.1"/>
    <property type="molecule type" value="Genomic_DNA"/>
</dbReference>
<sequence>MQLASHGPRGLPRVPNLISGGQASRSIHIPAHVRAKPPAPPHVPNVSSTQRLITQTRTLLTRFVGHLTAPGLQQASHASSLAHSVHGAAPGRMSTIQQRLSYPVRHALSRPVQPLYFPNGPAAASRSVAQVGLGTARNFHSGRSVFQNLVDNVPVVGRAFYEADWEINMKQDREAMRKIMRKEKKENKMKEMMKPKSELATVVSSIDEEVAEPSVPEMDKYFAAPVAPEVTTYLLVPLAPTPTNRVPLDPNGTSHPSLLPRSSLMSMHNDHELHGLRVSSLFSRLDAAKVWDRGAVCSSYASNADKHGVCTILKVEFVGWTLPQVRGVIGEAGTGWCVLEEEHTPRSLEEDDDNLSDASSILSGISTPFETEPVSASPELVTDSFVLPTLDFSSSFLGAEPRPTESPTLSRTSSASDIFAGATIDFDDPWSDAEVSDTESLDEVSSASSRLGFSYDFMSRNGMESEPQYGPREDMFY</sequence>
<gene>
    <name evidence="1" type="ORF">V5O48_005778</name>
</gene>
<accession>A0ABR3FLC4</accession>
<evidence type="ECO:0000313" key="1">
    <source>
        <dbReference type="EMBL" id="KAL0576211.1"/>
    </source>
</evidence>
<protein>
    <submittedName>
        <fullName evidence="1">Uncharacterized protein</fullName>
    </submittedName>
</protein>
<organism evidence="1 2">
    <name type="scientific">Marasmius crinis-equi</name>
    <dbReference type="NCBI Taxonomy" id="585013"/>
    <lineage>
        <taxon>Eukaryota</taxon>
        <taxon>Fungi</taxon>
        <taxon>Dikarya</taxon>
        <taxon>Basidiomycota</taxon>
        <taxon>Agaricomycotina</taxon>
        <taxon>Agaricomycetes</taxon>
        <taxon>Agaricomycetidae</taxon>
        <taxon>Agaricales</taxon>
        <taxon>Marasmiineae</taxon>
        <taxon>Marasmiaceae</taxon>
        <taxon>Marasmius</taxon>
    </lineage>
</organism>
<proteinExistence type="predicted"/>
<evidence type="ECO:0000313" key="2">
    <source>
        <dbReference type="Proteomes" id="UP001465976"/>
    </source>
</evidence>
<name>A0ABR3FLC4_9AGAR</name>
<dbReference type="Proteomes" id="UP001465976">
    <property type="component" value="Unassembled WGS sequence"/>
</dbReference>
<comment type="caution">
    <text evidence="1">The sequence shown here is derived from an EMBL/GenBank/DDBJ whole genome shotgun (WGS) entry which is preliminary data.</text>
</comment>